<evidence type="ECO:0000313" key="2">
    <source>
        <dbReference type="Proteomes" id="UP000627369"/>
    </source>
</evidence>
<dbReference type="EMBL" id="BNAS01000009">
    <property type="protein sequence ID" value="GHH79154.1"/>
    <property type="molecule type" value="Genomic_DNA"/>
</dbReference>
<dbReference type="PANTHER" id="PTHR10000:SF8">
    <property type="entry name" value="HAD SUPERFAMILY HYDROLASE-LIKE, TYPE 3"/>
    <property type="match status" value="1"/>
</dbReference>
<reference evidence="1" key="1">
    <citation type="journal article" date="2014" name="Int. J. Syst. Evol. Microbiol.">
        <title>Complete genome sequence of Corynebacterium casei LMG S-19264T (=DSM 44701T), isolated from a smear-ripened cheese.</title>
        <authorList>
            <consortium name="US DOE Joint Genome Institute (JGI-PGF)"/>
            <person name="Walter F."/>
            <person name="Albersmeier A."/>
            <person name="Kalinowski J."/>
            <person name="Ruckert C."/>
        </authorList>
    </citation>
    <scope>NUCLEOTIDE SEQUENCE</scope>
    <source>
        <strain evidence="1">CGMCC 4.7398</strain>
    </source>
</reference>
<dbReference type="PANTHER" id="PTHR10000">
    <property type="entry name" value="PHOSPHOSERINE PHOSPHATASE"/>
    <property type="match status" value="1"/>
</dbReference>
<dbReference type="Pfam" id="PF08282">
    <property type="entry name" value="Hydrolase_3"/>
    <property type="match status" value="2"/>
</dbReference>
<dbReference type="InterPro" id="IPR036412">
    <property type="entry name" value="HAD-like_sf"/>
</dbReference>
<accession>A0A919G7F7</accession>
<dbReference type="RefSeq" id="WP_189671466.1">
    <property type="nucleotide sequence ID" value="NZ_BNAS01000009.1"/>
</dbReference>
<comment type="caution">
    <text evidence="1">The sequence shown here is derived from an EMBL/GenBank/DDBJ whole genome shotgun (WGS) entry which is preliminary data.</text>
</comment>
<dbReference type="Gene3D" id="3.40.50.1000">
    <property type="entry name" value="HAD superfamily/HAD-like"/>
    <property type="match status" value="2"/>
</dbReference>
<protein>
    <submittedName>
        <fullName evidence="1">Haloacid dehalogenase</fullName>
    </submittedName>
</protein>
<sequence>MTTHDNVDIASPRLIALDIDGTLMHANGHITDVVHQAIDQAQAAGHHLVLATGRGLDGLLPVAERLGLTDGFAVAANGGLTIRLDPAAPDGFRFANARMFDPADVIEAALSLIPDVLVGVQELVRGWKVNRPFDPKLLNGEQTQADVVDLCAAPACRVSLSAPEIRLHLEPLRATGVTVTPAGPDWLDVTGPRVSKATTLERLRAKLGVSIEHTVAIGDGPNDIEALTWAGRGVAMGHAAAAVREAADEVTGTIHEDGSATVLASLVQPTTEQPSEESA</sequence>
<dbReference type="GO" id="GO:0005829">
    <property type="term" value="C:cytosol"/>
    <property type="evidence" value="ECO:0007669"/>
    <property type="project" value="TreeGrafter"/>
</dbReference>
<dbReference type="AlphaFoldDB" id="A0A919G7F7"/>
<keyword evidence="2" id="KW-1185">Reference proteome</keyword>
<dbReference type="GO" id="GO:0016791">
    <property type="term" value="F:phosphatase activity"/>
    <property type="evidence" value="ECO:0007669"/>
    <property type="project" value="TreeGrafter"/>
</dbReference>
<dbReference type="PROSITE" id="PS01229">
    <property type="entry name" value="COF_2"/>
    <property type="match status" value="1"/>
</dbReference>
<dbReference type="Proteomes" id="UP000627369">
    <property type="component" value="Unassembled WGS sequence"/>
</dbReference>
<dbReference type="SUPFAM" id="SSF56784">
    <property type="entry name" value="HAD-like"/>
    <property type="match status" value="1"/>
</dbReference>
<organism evidence="1 2">
    <name type="scientific">Promicromonospora soli</name>
    <dbReference type="NCBI Taxonomy" id="2035533"/>
    <lineage>
        <taxon>Bacteria</taxon>
        <taxon>Bacillati</taxon>
        <taxon>Actinomycetota</taxon>
        <taxon>Actinomycetes</taxon>
        <taxon>Micrococcales</taxon>
        <taxon>Promicromonosporaceae</taxon>
        <taxon>Promicromonospora</taxon>
    </lineage>
</organism>
<dbReference type="InterPro" id="IPR023214">
    <property type="entry name" value="HAD_sf"/>
</dbReference>
<dbReference type="NCBIfam" id="TIGR01484">
    <property type="entry name" value="HAD-SF-IIB"/>
    <property type="match status" value="1"/>
</dbReference>
<dbReference type="GO" id="GO:0000287">
    <property type="term" value="F:magnesium ion binding"/>
    <property type="evidence" value="ECO:0007669"/>
    <property type="project" value="TreeGrafter"/>
</dbReference>
<dbReference type="Gene3D" id="3.30.1240.10">
    <property type="match status" value="1"/>
</dbReference>
<reference evidence="1" key="2">
    <citation type="submission" date="2020-09" db="EMBL/GenBank/DDBJ databases">
        <authorList>
            <person name="Sun Q."/>
            <person name="Zhou Y."/>
        </authorList>
    </citation>
    <scope>NUCLEOTIDE SEQUENCE</scope>
    <source>
        <strain evidence="1">CGMCC 4.7398</strain>
    </source>
</reference>
<gene>
    <name evidence="1" type="ORF">GCM10017772_44220</name>
</gene>
<proteinExistence type="predicted"/>
<name>A0A919G7F7_9MICO</name>
<dbReference type="InterPro" id="IPR006379">
    <property type="entry name" value="HAD-SF_hydro_IIB"/>
</dbReference>
<evidence type="ECO:0000313" key="1">
    <source>
        <dbReference type="EMBL" id="GHH79154.1"/>
    </source>
</evidence>